<dbReference type="InterPro" id="IPR058852">
    <property type="entry name" value="HTH_77"/>
</dbReference>
<accession>A0ABQ3HNS5</accession>
<dbReference type="RefSeq" id="WP_191281189.1">
    <property type="nucleotide sequence ID" value="NZ_BNAD01000022.1"/>
</dbReference>
<name>A0ABQ3HNS5_9ACTN</name>
<evidence type="ECO:0000313" key="2">
    <source>
        <dbReference type="EMBL" id="GHE19325.1"/>
    </source>
</evidence>
<evidence type="ECO:0000259" key="1">
    <source>
        <dbReference type="Pfam" id="PF25872"/>
    </source>
</evidence>
<evidence type="ECO:0000313" key="3">
    <source>
        <dbReference type="Proteomes" id="UP000597341"/>
    </source>
</evidence>
<dbReference type="PANTHER" id="PTHR47691:SF3">
    <property type="entry name" value="HTH-TYPE TRANSCRIPTIONAL REGULATOR RV0890C-RELATED"/>
    <property type="match status" value="1"/>
</dbReference>
<organism evidence="2 3">
    <name type="scientific">Nocardioides flavus</name>
    <name type="common">ex Wang et al. 2016</name>
    <dbReference type="NCBI Taxonomy" id="2058780"/>
    <lineage>
        <taxon>Bacteria</taxon>
        <taxon>Bacillati</taxon>
        <taxon>Actinomycetota</taxon>
        <taxon>Actinomycetes</taxon>
        <taxon>Propionibacteriales</taxon>
        <taxon>Nocardioidaceae</taxon>
        <taxon>Nocardioides</taxon>
    </lineage>
</organism>
<dbReference type="InterPro" id="IPR011990">
    <property type="entry name" value="TPR-like_helical_dom_sf"/>
</dbReference>
<comment type="caution">
    <text evidence="2">The sequence shown here is derived from an EMBL/GenBank/DDBJ whole genome shotgun (WGS) entry which is preliminary data.</text>
</comment>
<dbReference type="Proteomes" id="UP000597341">
    <property type="component" value="Unassembled WGS sequence"/>
</dbReference>
<keyword evidence="3" id="KW-1185">Reference proteome</keyword>
<reference evidence="3" key="1">
    <citation type="journal article" date="2019" name="Int. J. Syst. Evol. Microbiol.">
        <title>The Global Catalogue of Microorganisms (GCM) 10K type strain sequencing project: providing services to taxonomists for standard genome sequencing and annotation.</title>
        <authorList>
            <consortium name="The Broad Institute Genomics Platform"/>
            <consortium name="The Broad Institute Genome Sequencing Center for Infectious Disease"/>
            <person name="Wu L."/>
            <person name="Ma J."/>
        </authorList>
    </citation>
    <scope>NUCLEOTIDE SEQUENCE [LARGE SCALE GENOMIC DNA]</scope>
    <source>
        <strain evidence="3">CGMCC 1.12791</strain>
    </source>
</reference>
<protein>
    <recommendedName>
        <fullName evidence="1">Winged helix-turn-helix domain-containing protein</fullName>
    </recommendedName>
</protein>
<dbReference type="PANTHER" id="PTHR47691">
    <property type="entry name" value="REGULATOR-RELATED"/>
    <property type="match status" value="1"/>
</dbReference>
<gene>
    <name evidence="2" type="ORF">GCM10011376_39350</name>
</gene>
<dbReference type="Pfam" id="PF25872">
    <property type="entry name" value="HTH_77"/>
    <property type="match status" value="1"/>
</dbReference>
<sequence>MRATLDWSNGLLDPSARSLLRLLGVFAGGTTLPDLEAVAQRAGAAYDVVSALESLVEHSLVVAEQSGRFRLLEPVAQYARELLREAGEWDAAARAHAAHYLAVAQAHSSSYRNGGQVAALTRIDLETANLDAAAERSLAAGDVETPARMAWELWLYWWLRGHHEHGRRFAESALREPGSLPPDVHARAALGAATMAFAMDDVAAASAWWERSREHAGDIDEILSNSIAGTGLVALVDGDLAGARDRFRTAARHAEAAGPEVEWTWALSHIWLGTVALLEGDADEAVRLVEAGLASARRRDDRLTSYIALYNLFQVELGRGDHAAARRHLQEGVRLSLETGDQANLAYLLDAGAVLAAASGQHARVPLLLGAAQAIREALGSRGYGYYRPDPATIESAETEARTHLGADRYDDALDTGRGLAATDAAAAMLRT</sequence>
<proteinExistence type="predicted"/>
<feature type="domain" description="Winged helix-turn-helix" evidence="1">
    <location>
        <begin position="12"/>
        <end position="84"/>
    </location>
</feature>
<dbReference type="Gene3D" id="1.25.40.10">
    <property type="entry name" value="Tetratricopeptide repeat domain"/>
    <property type="match status" value="1"/>
</dbReference>
<dbReference type="SUPFAM" id="SSF48452">
    <property type="entry name" value="TPR-like"/>
    <property type="match status" value="1"/>
</dbReference>
<dbReference type="EMBL" id="BNAD01000022">
    <property type="protein sequence ID" value="GHE19325.1"/>
    <property type="molecule type" value="Genomic_DNA"/>
</dbReference>